<reference evidence="2" key="1">
    <citation type="submission" date="2014-05" db="EMBL/GenBank/DDBJ databases">
        <authorList>
            <person name="Chronopoulou M."/>
        </authorList>
    </citation>
    <scope>NUCLEOTIDE SEQUENCE</scope>
    <source>
        <tissue evidence="2">Whole organism</tissue>
    </source>
</reference>
<organism evidence="2">
    <name type="scientific">Lepeophtheirus salmonis</name>
    <name type="common">Salmon louse</name>
    <name type="synonym">Caligus salmonis</name>
    <dbReference type="NCBI Taxonomy" id="72036"/>
    <lineage>
        <taxon>Eukaryota</taxon>
        <taxon>Metazoa</taxon>
        <taxon>Ecdysozoa</taxon>
        <taxon>Arthropoda</taxon>
        <taxon>Crustacea</taxon>
        <taxon>Multicrustacea</taxon>
        <taxon>Hexanauplia</taxon>
        <taxon>Copepoda</taxon>
        <taxon>Siphonostomatoida</taxon>
        <taxon>Caligidae</taxon>
        <taxon>Lepeophtheirus</taxon>
    </lineage>
</organism>
<accession>A0A0K2UF68</accession>
<evidence type="ECO:0000313" key="2">
    <source>
        <dbReference type="EMBL" id="CDW36735.1"/>
    </source>
</evidence>
<feature type="region of interest" description="Disordered" evidence="1">
    <location>
        <begin position="1"/>
        <end position="35"/>
    </location>
</feature>
<evidence type="ECO:0000256" key="1">
    <source>
        <dbReference type="SAM" id="MobiDB-lite"/>
    </source>
</evidence>
<dbReference type="EMBL" id="HACA01019374">
    <property type="protein sequence ID" value="CDW36735.1"/>
    <property type="molecule type" value="Transcribed_RNA"/>
</dbReference>
<sequence>MTRLRDTSYLVDESRTTQRNEEKTWRKEGLIDKKH</sequence>
<proteinExistence type="predicted"/>
<dbReference type="AlphaFoldDB" id="A0A0K2UF68"/>
<name>A0A0K2UF68_LEPSM</name>
<protein>
    <submittedName>
        <fullName evidence="2">Uncharacterized protein</fullName>
    </submittedName>
</protein>